<dbReference type="Proteomes" id="UP001589793">
    <property type="component" value="Unassembled WGS sequence"/>
</dbReference>
<keyword evidence="1" id="KW-1133">Transmembrane helix</keyword>
<evidence type="ECO:0000313" key="3">
    <source>
        <dbReference type="Proteomes" id="UP001589793"/>
    </source>
</evidence>
<feature type="transmembrane region" description="Helical" evidence="1">
    <location>
        <begin position="109"/>
        <end position="126"/>
    </location>
</feature>
<name>A0ABV6RBT3_9MICO</name>
<reference evidence="2 3" key="1">
    <citation type="submission" date="2024-09" db="EMBL/GenBank/DDBJ databases">
        <authorList>
            <person name="Sun Q."/>
            <person name="Mori K."/>
        </authorList>
    </citation>
    <scope>NUCLEOTIDE SEQUENCE [LARGE SCALE GENOMIC DNA]</scope>
    <source>
        <strain evidence="2 3">CICC 10874</strain>
    </source>
</reference>
<evidence type="ECO:0008006" key="4">
    <source>
        <dbReference type="Google" id="ProtNLM"/>
    </source>
</evidence>
<comment type="caution">
    <text evidence="2">The sequence shown here is derived from an EMBL/GenBank/DDBJ whole genome shotgun (WGS) entry which is preliminary data.</text>
</comment>
<gene>
    <name evidence="2" type="ORF">ACFFF6_10845</name>
</gene>
<keyword evidence="3" id="KW-1185">Reference proteome</keyword>
<evidence type="ECO:0000256" key="1">
    <source>
        <dbReference type="SAM" id="Phobius"/>
    </source>
</evidence>
<feature type="transmembrane region" description="Helical" evidence="1">
    <location>
        <begin position="44"/>
        <end position="71"/>
    </location>
</feature>
<organism evidence="2 3">
    <name type="scientific">Brachybacterium hainanense</name>
    <dbReference type="NCBI Taxonomy" id="1541174"/>
    <lineage>
        <taxon>Bacteria</taxon>
        <taxon>Bacillati</taxon>
        <taxon>Actinomycetota</taxon>
        <taxon>Actinomycetes</taxon>
        <taxon>Micrococcales</taxon>
        <taxon>Dermabacteraceae</taxon>
        <taxon>Brachybacterium</taxon>
    </lineage>
</organism>
<accession>A0ABV6RBT3</accession>
<sequence length="127" mass="12879">MSTVVSLGIPLLLLVSAAVPAIRQMRGPAHPLRLLSEALSSGFLLLVVGGVIGLPGWWGLAWWAVLVLTLLGLGASLRRSLSAGAPTAAPAAAAGPGAIRMRPPSRPTLVLEALLWAGVLVLALLAG</sequence>
<keyword evidence="1" id="KW-0812">Transmembrane</keyword>
<evidence type="ECO:0000313" key="2">
    <source>
        <dbReference type="EMBL" id="MFC0674451.1"/>
    </source>
</evidence>
<dbReference type="RefSeq" id="WP_376980558.1">
    <property type="nucleotide sequence ID" value="NZ_JBHLSV010000011.1"/>
</dbReference>
<protein>
    <recommendedName>
        <fullName evidence="4">Hydrogenase</fullName>
    </recommendedName>
</protein>
<proteinExistence type="predicted"/>
<dbReference type="EMBL" id="JBHLSV010000011">
    <property type="protein sequence ID" value="MFC0674451.1"/>
    <property type="molecule type" value="Genomic_DNA"/>
</dbReference>
<keyword evidence="1" id="KW-0472">Membrane</keyword>